<feature type="region of interest" description="Disordered" evidence="1">
    <location>
        <begin position="1"/>
        <end position="61"/>
    </location>
</feature>
<feature type="compositionally biased region" description="Basic and acidic residues" evidence="1">
    <location>
        <begin position="1"/>
        <end position="26"/>
    </location>
</feature>
<evidence type="ECO:0000313" key="2">
    <source>
        <dbReference type="EMBL" id="KAK0746693.1"/>
    </source>
</evidence>
<dbReference type="EMBL" id="JAUKUD010000004">
    <property type="protein sequence ID" value="KAK0746693.1"/>
    <property type="molecule type" value="Genomic_DNA"/>
</dbReference>
<feature type="compositionally biased region" description="Polar residues" evidence="1">
    <location>
        <begin position="42"/>
        <end position="55"/>
    </location>
</feature>
<gene>
    <name evidence="2" type="ORF">B0T18DRAFT_157340</name>
</gene>
<keyword evidence="3" id="KW-1185">Reference proteome</keyword>
<evidence type="ECO:0000256" key="1">
    <source>
        <dbReference type="SAM" id="MobiDB-lite"/>
    </source>
</evidence>
<comment type="caution">
    <text evidence="2">The sequence shown here is derived from an EMBL/GenBank/DDBJ whole genome shotgun (WGS) entry which is preliminary data.</text>
</comment>
<accession>A0AA40EW62</accession>
<dbReference type="AlphaFoldDB" id="A0AA40EW62"/>
<protein>
    <submittedName>
        <fullName evidence="2">Uncharacterized protein</fullName>
    </submittedName>
</protein>
<feature type="compositionally biased region" description="Polar residues" evidence="1">
    <location>
        <begin position="154"/>
        <end position="168"/>
    </location>
</feature>
<feature type="region of interest" description="Disordered" evidence="1">
    <location>
        <begin position="141"/>
        <end position="186"/>
    </location>
</feature>
<proteinExistence type="predicted"/>
<sequence>MTALLIDRRAKEGNTKRSLERVDAKTNHPCSPSKPPRFCELNVSQDPSPGPQQGTPDARRRHLQDGVNQIRQPASTRRLPRTLSFARVAGGKYLKAVCQRLDSALYTTPGRAWKSLSLLPEVVQSRLRGSSIRIGDRLASKPHALAPGPAASQPPKTASCSGIPSWRQTDALPTPGMKSTGQETRGNMSCNHRALPETPGFVYSEGASRVVDDGQHIRLSPSTPLAELDLFQRRCQRLTRTLFITQALGAISAQGSYLLWA</sequence>
<dbReference type="Proteomes" id="UP001172155">
    <property type="component" value="Unassembled WGS sequence"/>
</dbReference>
<organism evidence="2 3">
    <name type="scientific">Schizothecium vesticola</name>
    <dbReference type="NCBI Taxonomy" id="314040"/>
    <lineage>
        <taxon>Eukaryota</taxon>
        <taxon>Fungi</taxon>
        <taxon>Dikarya</taxon>
        <taxon>Ascomycota</taxon>
        <taxon>Pezizomycotina</taxon>
        <taxon>Sordariomycetes</taxon>
        <taxon>Sordariomycetidae</taxon>
        <taxon>Sordariales</taxon>
        <taxon>Schizotheciaceae</taxon>
        <taxon>Schizothecium</taxon>
    </lineage>
</organism>
<name>A0AA40EW62_9PEZI</name>
<feature type="compositionally biased region" description="Polar residues" evidence="1">
    <location>
        <begin position="177"/>
        <end position="186"/>
    </location>
</feature>
<reference evidence="2" key="1">
    <citation type="submission" date="2023-06" db="EMBL/GenBank/DDBJ databases">
        <title>Genome-scale phylogeny and comparative genomics of the fungal order Sordariales.</title>
        <authorList>
            <consortium name="Lawrence Berkeley National Laboratory"/>
            <person name="Hensen N."/>
            <person name="Bonometti L."/>
            <person name="Westerberg I."/>
            <person name="Brannstrom I.O."/>
            <person name="Guillou S."/>
            <person name="Cros-Aarteil S."/>
            <person name="Calhoun S."/>
            <person name="Haridas S."/>
            <person name="Kuo A."/>
            <person name="Mondo S."/>
            <person name="Pangilinan J."/>
            <person name="Riley R."/>
            <person name="LaButti K."/>
            <person name="Andreopoulos B."/>
            <person name="Lipzen A."/>
            <person name="Chen C."/>
            <person name="Yanf M."/>
            <person name="Daum C."/>
            <person name="Ng V."/>
            <person name="Clum A."/>
            <person name="Steindorff A."/>
            <person name="Ohm R."/>
            <person name="Martin F."/>
            <person name="Silar P."/>
            <person name="Natvig D."/>
            <person name="Lalanne C."/>
            <person name="Gautier V."/>
            <person name="Ament-velasquez S.L."/>
            <person name="Kruys A."/>
            <person name="Hutchinson M.I."/>
            <person name="Powell A.J."/>
            <person name="Barry K."/>
            <person name="Miller A.N."/>
            <person name="Grigoriev I.V."/>
            <person name="Debuchy R."/>
            <person name="Gladieux P."/>
            <person name="Thoren M.H."/>
            <person name="Johannesson H."/>
        </authorList>
    </citation>
    <scope>NUCLEOTIDE SEQUENCE</scope>
    <source>
        <strain evidence="2">SMH3187-1</strain>
    </source>
</reference>
<evidence type="ECO:0000313" key="3">
    <source>
        <dbReference type="Proteomes" id="UP001172155"/>
    </source>
</evidence>